<dbReference type="InterPro" id="IPR000160">
    <property type="entry name" value="GGDEF_dom"/>
</dbReference>
<reference evidence="6 7" key="1">
    <citation type="submission" date="2018-12" db="EMBL/GenBank/DDBJ databases">
        <authorList>
            <person name="Yu L."/>
        </authorList>
    </citation>
    <scope>NUCLEOTIDE SEQUENCE [LARGE SCALE GENOMIC DNA]</scope>
    <source>
        <strain evidence="6 7">HAW-EB5</strain>
    </source>
</reference>
<comment type="caution">
    <text evidence="6">The sequence shown here is derived from an EMBL/GenBank/DDBJ whole genome shotgun (WGS) entry which is preliminary data.</text>
</comment>
<dbReference type="InterPro" id="IPR029787">
    <property type="entry name" value="Nucleotide_cyclase"/>
</dbReference>
<dbReference type="NCBIfam" id="TIGR00254">
    <property type="entry name" value="GGDEF"/>
    <property type="match status" value="1"/>
</dbReference>
<keyword evidence="4" id="KW-1133">Transmembrane helix</keyword>
<dbReference type="SUPFAM" id="SSF55073">
    <property type="entry name" value="Nucleotide cyclase"/>
    <property type="match status" value="1"/>
</dbReference>
<dbReference type="GO" id="GO:0005886">
    <property type="term" value="C:plasma membrane"/>
    <property type="evidence" value="ECO:0007669"/>
    <property type="project" value="TreeGrafter"/>
</dbReference>
<gene>
    <name evidence="6" type="ORF">EKG39_21625</name>
</gene>
<comment type="cofactor">
    <cofactor evidence="1">
        <name>Mg(2+)</name>
        <dbReference type="ChEBI" id="CHEBI:18420"/>
    </cofactor>
</comment>
<dbReference type="Gene3D" id="3.30.70.270">
    <property type="match status" value="1"/>
</dbReference>
<dbReference type="FunFam" id="3.30.70.270:FF:000001">
    <property type="entry name" value="Diguanylate cyclase domain protein"/>
    <property type="match status" value="1"/>
</dbReference>
<evidence type="ECO:0000313" key="6">
    <source>
        <dbReference type="EMBL" id="RTR26630.1"/>
    </source>
</evidence>
<dbReference type="EC" id="2.7.7.65" evidence="2"/>
<protein>
    <recommendedName>
        <fullName evidence="2">diguanylate cyclase</fullName>
        <ecNumber evidence="2">2.7.7.65</ecNumber>
    </recommendedName>
</protein>
<keyword evidence="4" id="KW-0812">Transmembrane</keyword>
<organism evidence="6 7">
    <name type="scientific">Shewanella atlantica</name>
    <dbReference type="NCBI Taxonomy" id="271099"/>
    <lineage>
        <taxon>Bacteria</taxon>
        <taxon>Pseudomonadati</taxon>
        <taxon>Pseudomonadota</taxon>
        <taxon>Gammaproteobacteria</taxon>
        <taxon>Alteromonadales</taxon>
        <taxon>Shewanellaceae</taxon>
        <taxon>Shewanella</taxon>
    </lineage>
</organism>
<sequence length="298" mass="33412">MYDILPVLGSGLVISGALLLATAIAPVWKIFRQLPAGGLRYSWGFLILLILIFIAGYVVYAKFSSVQFSQPLDLVVPVIFFGGAIFVFVVCSLSLRTTRDIMQNYALKQENITDSLMEIFNRRYLDRRLKDETERAINYSHPLSIFLIDIDHFKRINDTYGHQVGDQVLKNIAQLLKRSIRESDVLARYGGEEFVVILPRTQVSTSYQLAERLRHIVADFELTLPEDVSRDPVTINVAVSVGVAGLTPDCKDSQCLIENADQALYRAKRNGRNQVVISKSNNIDTEKSGNQIGAAELQ</sequence>
<evidence type="ECO:0000256" key="4">
    <source>
        <dbReference type="SAM" id="Phobius"/>
    </source>
</evidence>
<dbReference type="GO" id="GO:0043709">
    <property type="term" value="P:cell adhesion involved in single-species biofilm formation"/>
    <property type="evidence" value="ECO:0007669"/>
    <property type="project" value="TreeGrafter"/>
</dbReference>
<feature type="transmembrane region" description="Helical" evidence="4">
    <location>
        <begin position="12"/>
        <end position="31"/>
    </location>
</feature>
<evidence type="ECO:0000256" key="2">
    <source>
        <dbReference type="ARBA" id="ARBA00012528"/>
    </source>
</evidence>
<dbReference type="CDD" id="cd01949">
    <property type="entry name" value="GGDEF"/>
    <property type="match status" value="1"/>
</dbReference>
<evidence type="ECO:0000313" key="7">
    <source>
        <dbReference type="Proteomes" id="UP000282060"/>
    </source>
</evidence>
<feature type="transmembrane region" description="Helical" evidence="4">
    <location>
        <begin position="43"/>
        <end position="63"/>
    </location>
</feature>
<dbReference type="PANTHER" id="PTHR45138">
    <property type="entry name" value="REGULATORY COMPONENTS OF SENSORY TRANSDUCTION SYSTEM"/>
    <property type="match status" value="1"/>
</dbReference>
<evidence type="ECO:0000259" key="5">
    <source>
        <dbReference type="PROSITE" id="PS50887"/>
    </source>
</evidence>
<feature type="domain" description="GGDEF" evidence="5">
    <location>
        <begin position="141"/>
        <end position="280"/>
    </location>
</feature>
<evidence type="ECO:0000256" key="1">
    <source>
        <dbReference type="ARBA" id="ARBA00001946"/>
    </source>
</evidence>
<dbReference type="Pfam" id="PF00990">
    <property type="entry name" value="GGDEF"/>
    <property type="match status" value="1"/>
</dbReference>
<accession>A0A3S0L452</accession>
<comment type="catalytic activity">
    <reaction evidence="3">
        <text>2 GTP = 3',3'-c-di-GMP + 2 diphosphate</text>
        <dbReference type="Rhea" id="RHEA:24898"/>
        <dbReference type="ChEBI" id="CHEBI:33019"/>
        <dbReference type="ChEBI" id="CHEBI:37565"/>
        <dbReference type="ChEBI" id="CHEBI:58805"/>
        <dbReference type="EC" id="2.7.7.65"/>
    </reaction>
</comment>
<keyword evidence="7" id="KW-1185">Reference proteome</keyword>
<dbReference type="RefSeq" id="WP_126508070.1">
    <property type="nucleotide sequence ID" value="NZ_RXNV01000020.1"/>
</dbReference>
<dbReference type="InterPro" id="IPR050469">
    <property type="entry name" value="Diguanylate_Cyclase"/>
</dbReference>
<dbReference type="InterPro" id="IPR043128">
    <property type="entry name" value="Rev_trsase/Diguanyl_cyclase"/>
</dbReference>
<dbReference type="PANTHER" id="PTHR45138:SF9">
    <property type="entry name" value="DIGUANYLATE CYCLASE DGCM-RELATED"/>
    <property type="match status" value="1"/>
</dbReference>
<dbReference type="GO" id="GO:1902201">
    <property type="term" value="P:negative regulation of bacterial-type flagellum-dependent cell motility"/>
    <property type="evidence" value="ECO:0007669"/>
    <property type="project" value="TreeGrafter"/>
</dbReference>
<dbReference type="AlphaFoldDB" id="A0A3S0L452"/>
<evidence type="ECO:0000256" key="3">
    <source>
        <dbReference type="ARBA" id="ARBA00034247"/>
    </source>
</evidence>
<dbReference type="GO" id="GO:0052621">
    <property type="term" value="F:diguanylate cyclase activity"/>
    <property type="evidence" value="ECO:0007669"/>
    <property type="project" value="UniProtKB-EC"/>
</dbReference>
<dbReference type="SMART" id="SM00267">
    <property type="entry name" value="GGDEF"/>
    <property type="match status" value="1"/>
</dbReference>
<keyword evidence="4" id="KW-0472">Membrane</keyword>
<dbReference type="EMBL" id="RXNV01000020">
    <property type="protein sequence ID" value="RTR26630.1"/>
    <property type="molecule type" value="Genomic_DNA"/>
</dbReference>
<dbReference type="Proteomes" id="UP000282060">
    <property type="component" value="Unassembled WGS sequence"/>
</dbReference>
<feature type="transmembrane region" description="Helical" evidence="4">
    <location>
        <begin position="75"/>
        <end position="95"/>
    </location>
</feature>
<dbReference type="OrthoDB" id="9812260at2"/>
<name>A0A3S0L452_9GAMM</name>
<proteinExistence type="predicted"/>
<dbReference type="PROSITE" id="PS50887">
    <property type="entry name" value="GGDEF"/>
    <property type="match status" value="1"/>
</dbReference>